<evidence type="ECO:0008006" key="3">
    <source>
        <dbReference type="Google" id="ProtNLM"/>
    </source>
</evidence>
<protein>
    <recommendedName>
        <fullName evidence="3">HEAT repeat-containing protein</fullName>
    </recommendedName>
</protein>
<dbReference type="Proteomes" id="UP000199632">
    <property type="component" value="Unassembled WGS sequence"/>
</dbReference>
<sequence>MTDTDRLIRQFIGGDAAAAARLVEQARTSQEPVLLVAAVLAAPATPGLLARAARRAASTRDRQLVAIAAAHLDGDHDRVHTLARDHLADHPDNILVAWIAGAHHHREDS</sequence>
<dbReference type="AlphaFoldDB" id="A0A1H3UE25"/>
<dbReference type="RefSeq" id="WP_090801593.1">
    <property type="nucleotide sequence ID" value="NZ_BOND01000005.1"/>
</dbReference>
<evidence type="ECO:0000313" key="2">
    <source>
        <dbReference type="Proteomes" id="UP000199632"/>
    </source>
</evidence>
<proteinExistence type="predicted"/>
<accession>A0A1H3UE25</accession>
<keyword evidence="2" id="KW-1185">Reference proteome</keyword>
<dbReference type="STRING" id="137265.SAMN05421684_7021"/>
<dbReference type="EMBL" id="FNQB01000004">
    <property type="protein sequence ID" value="SDZ60291.1"/>
    <property type="molecule type" value="Genomic_DNA"/>
</dbReference>
<reference evidence="2" key="1">
    <citation type="submission" date="2016-10" db="EMBL/GenBank/DDBJ databases">
        <authorList>
            <person name="Varghese N."/>
            <person name="Submissions S."/>
        </authorList>
    </citation>
    <scope>NUCLEOTIDE SEQUENCE [LARGE SCALE GENOMIC DNA]</scope>
    <source>
        <strain evidence="2">DSM 44718</strain>
    </source>
</reference>
<name>A0A1H3UE25_9ACTN</name>
<dbReference type="OrthoDB" id="3838054at2"/>
<gene>
    <name evidence="1" type="ORF">SAMN05421684_7021</name>
</gene>
<organism evidence="1 2">
    <name type="scientific">Asanoa ishikariensis</name>
    <dbReference type="NCBI Taxonomy" id="137265"/>
    <lineage>
        <taxon>Bacteria</taxon>
        <taxon>Bacillati</taxon>
        <taxon>Actinomycetota</taxon>
        <taxon>Actinomycetes</taxon>
        <taxon>Micromonosporales</taxon>
        <taxon>Micromonosporaceae</taxon>
        <taxon>Asanoa</taxon>
    </lineage>
</organism>
<evidence type="ECO:0000313" key="1">
    <source>
        <dbReference type="EMBL" id="SDZ60291.1"/>
    </source>
</evidence>